<keyword evidence="1" id="KW-1133">Transmembrane helix</keyword>
<keyword evidence="1" id="KW-0472">Membrane</keyword>
<organism evidence="2 3">
    <name type="scientific">Eleginops maclovinus</name>
    <name type="common">Patagonian blennie</name>
    <name type="synonym">Eleginus maclovinus</name>
    <dbReference type="NCBI Taxonomy" id="56733"/>
    <lineage>
        <taxon>Eukaryota</taxon>
        <taxon>Metazoa</taxon>
        <taxon>Chordata</taxon>
        <taxon>Craniata</taxon>
        <taxon>Vertebrata</taxon>
        <taxon>Euteleostomi</taxon>
        <taxon>Actinopterygii</taxon>
        <taxon>Neopterygii</taxon>
        <taxon>Teleostei</taxon>
        <taxon>Neoteleostei</taxon>
        <taxon>Acanthomorphata</taxon>
        <taxon>Eupercaria</taxon>
        <taxon>Perciformes</taxon>
        <taxon>Notothenioidei</taxon>
        <taxon>Eleginopidae</taxon>
        <taxon>Eleginops</taxon>
    </lineage>
</organism>
<reference evidence="2 3" key="2">
    <citation type="journal article" date="2023" name="Mol. Biol. Evol.">
        <title>Genomics of Secondarily Temperate Adaptation in the Only Non-Antarctic Icefish.</title>
        <authorList>
            <person name="Rivera-Colon A.G."/>
            <person name="Rayamajhi N."/>
            <person name="Minhas B.F."/>
            <person name="Madrigal G."/>
            <person name="Bilyk K.T."/>
            <person name="Yoon V."/>
            <person name="Hune M."/>
            <person name="Gregory S."/>
            <person name="Cheng C.H.C."/>
            <person name="Catchen J.M."/>
        </authorList>
    </citation>
    <scope>NUCLEOTIDE SEQUENCE [LARGE SCALE GENOMIC DNA]</scope>
    <source>
        <strain evidence="2">JMC-PN-2008</strain>
    </source>
</reference>
<protein>
    <recommendedName>
        <fullName evidence="4">Apolipoprotein L3</fullName>
    </recommendedName>
</protein>
<name>A0AAN7WY63_ELEMC</name>
<reference evidence="2 3" key="1">
    <citation type="journal article" date="2023" name="Genes (Basel)">
        <title>Chromosome-Level Genome Assembly and Circadian Gene Repertoire of the Patagonia Blennie Eleginops maclovinus-The Closest Ancestral Proxy of Antarctic Cryonotothenioids.</title>
        <authorList>
            <person name="Cheng C.C."/>
            <person name="Rivera-Colon A.G."/>
            <person name="Minhas B.F."/>
            <person name="Wilson L."/>
            <person name="Rayamajhi N."/>
            <person name="Vargas-Chacoff L."/>
            <person name="Catchen J.M."/>
        </authorList>
    </citation>
    <scope>NUCLEOTIDE SEQUENCE [LARGE SCALE GENOMIC DNA]</scope>
    <source>
        <strain evidence="2">JMC-PN-2008</strain>
    </source>
</reference>
<evidence type="ECO:0008006" key="4">
    <source>
        <dbReference type="Google" id="ProtNLM"/>
    </source>
</evidence>
<dbReference type="AlphaFoldDB" id="A0AAN7WY63"/>
<gene>
    <name evidence="2" type="ORF">PBY51_001359</name>
</gene>
<keyword evidence="3" id="KW-1185">Reference proteome</keyword>
<feature type="transmembrane region" description="Helical" evidence="1">
    <location>
        <begin position="85"/>
        <end position="107"/>
    </location>
</feature>
<sequence>MLRQLPPQLPELLNKLSNTGRLFINQYESKKTRMQATAGELAGVSNHSKGVQNTTNTSRLAGAALGGLGAIVGLAAAFLPGPGKLALCIAGGAAAVFGGASVVTANATKATTEIISREKVKELGKEFIQIIELQKGLLEDINTASEELEEKCFSLITKTRNQAKIGLWNTEGLQQLLIQTAKLSETSRAVVDGTLSVLSQVKELLDFIITLSRITPTAEEDAMLRNCITESALQCGKTVLECAKIRNMLRDYEEMQAE</sequence>
<comment type="caution">
    <text evidence="2">The sequence shown here is derived from an EMBL/GenBank/DDBJ whole genome shotgun (WGS) entry which is preliminary data.</text>
</comment>
<evidence type="ECO:0000256" key="1">
    <source>
        <dbReference type="SAM" id="Phobius"/>
    </source>
</evidence>
<feature type="transmembrane region" description="Helical" evidence="1">
    <location>
        <begin position="60"/>
        <end position="79"/>
    </location>
</feature>
<evidence type="ECO:0000313" key="3">
    <source>
        <dbReference type="Proteomes" id="UP001346869"/>
    </source>
</evidence>
<dbReference type="EMBL" id="JAUZQC010000022">
    <property type="protein sequence ID" value="KAK5850479.1"/>
    <property type="molecule type" value="Genomic_DNA"/>
</dbReference>
<evidence type="ECO:0000313" key="2">
    <source>
        <dbReference type="EMBL" id="KAK5850479.1"/>
    </source>
</evidence>
<keyword evidence="1" id="KW-0812">Transmembrane</keyword>
<accession>A0AAN7WY63</accession>
<dbReference type="Proteomes" id="UP001346869">
    <property type="component" value="Unassembled WGS sequence"/>
</dbReference>
<proteinExistence type="predicted"/>